<dbReference type="EMBL" id="CP146016">
    <property type="protein sequence ID" value="WWQ59823.1"/>
    <property type="molecule type" value="Genomic_DNA"/>
</dbReference>
<keyword evidence="2" id="KW-1185">Reference proteome</keyword>
<dbReference type="AlphaFoldDB" id="A0AAX4L0S9"/>
<proteinExistence type="predicted"/>
<dbReference type="RefSeq" id="WP_338599543.1">
    <property type="nucleotide sequence ID" value="NZ_CP146016.1"/>
</dbReference>
<name>A0AAX4L0S9_9CREN</name>
<dbReference type="Proteomes" id="UP001432202">
    <property type="component" value="Chromosome"/>
</dbReference>
<dbReference type="GeneID" id="89337123"/>
<organism evidence="1 2">
    <name type="scientific">Sulfolobus tengchongensis</name>
    <dbReference type="NCBI Taxonomy" id="207809"/>
    <lineage>
        <taxon>Archaea</taxon>
        <taxon>Thermoproteota</taxon>
        <taxon>Thermoprotei</taxon>
        <taxon>Sulfolobales</taxon>
        <taxon>Sulfolobaceae</taxon>
        <taxon>Sulfolobus</taxon>
    </lineage>
</organism>
<gene>
    <name evidence="1" type="ORF">V6M85_10100</name>
</gene>
<evidence type="ECO:0000313" key="1">
    <source>
        <dbReference type="EMBL" id="WWQ59823.1"/>
    </source>
</evidence>
<protein>
    <submittedName>
        <fullName evidence="1">Uncharacterized protein</fullName>
    </submittedName>
</protein>
<evidence type="ECO:0000313" key="2">
    <source>
        <dbReference type="Proteomes" id="UP001432202"/>
    </source>
</evidence>
<reference evidence="1 2" key="1">
    <citation type="submission" date="2024-02" db="EMBL/GenBank/DDBJ databases">
        <title>STSV induces naive adaptation in Sulfolobus.</title>
        <authorList>
            <person name="Xiang X."/>
            <person name="Song M."/>
        </authorList>
    </citation>
    <scope>NUCLEOTIDE SEQUENCE [LARGE SCALE GENOMIC DNA]</scope>
    <source>
        <strain evidence="1 2">RT2</strain>
    </source>
</reference>
<sequence length="145" mass="17057">MTRDSISYHVLQALRRIRVATFYLESGMIDEAKKEALKSWRQIMSSLLIMNLYKEELKLSSYNVPRSKIFSVSKSLEDKGYNDLVEISAIYFSLLQDIPQSEIKILIIKLIEDEMNHIREWFKSTWNQKLESEFIDTTSSLKNVL</sequence>
<accession>A0AAX4L0S9</accession>